<organism evidence="1 2">
    <name type="scientific">Atlantibacter subterraneus</name>
    <dbReference type="NCBI Taxonomy" id="255519"/>
    <lineage>
        <taxon>Bacteria</taxon>
        <taxon>Pseudomonadati</taxon>
        <taxon>Pseudomonadota</taxon>
        <taxon>Gammaproteobacteria</taxon>
        <taxon>Enterobacterales</taxon>
        <taxon>Enterobacteriaceae</taxon>
        <taxon>Atlantibacter</taxon>
    </lineage>
</organism>
<accession>A0A3R9F5W4</accession>
<dbReference type="SUPFAM" id="SSF46785">
    <property type="entry name" value="Winged helix' DNA-binding domain"/>
    <property type="match status" value="1"/>
</dbReference>
<dbReference type="Pfam" id="PF06069">
    <property type="entry name" value="PerC"/>
    <property type="match status" value="1"/>
</dbReference>
<name>A0A3R9F5W4_9ENTR</name>
<dbReference type="OrthoDB" id="6611998at2"/>
<reference evidence="1 2" key="1">
    <citation type="submission" date="2018-10" db="EMBL/GenBank/DDBJ databases">
        <title>Transmission dynamics of multidrug resistant bacteria on intensive care unit surfaces.</title>
        <authorList>
            <person name="D'Souza A.W."/>
            <person name="Potter R.F."/>
            <person name="Wallace M."/>
            <person name="Shupe A."/>
            <person name="Patel S."/>
            <person name="Sun S."/>
            <person name="Gul D."/>
            <person name="Kwon J.H."/>
            <person name="Andleeb S."/>
            <person name="Burnham C.-A.D."/>
            <person name="Dantas G."/>
        </authorList>
    </citation>
    <scope>NUCLEOTIDE SEQUENCE [LARGE SCALE GENOMIC DNA]</scope>
    <source>
        <strain evidence="1 2">AS_373</strain>
    </source>
</reference>
<evidence type="ECO:0000313" key="1">
    <source>
        <dbReference type="EMBL" id="RSE29234.1"/>
    </source>
</evidence>
<proteinExistence type="predicted"/>
<dbReference type="Pfam" id="PF13412">
    <property type="entry name" value="HTH_24"/>
    <property type="match status" value="1"/>
</dbReference>
<protein>
    <submittedName>
        <fullName evidence="1">PerC family transcriptional regulator</fullName>
    </submittedName>
</protein>
<sequence length="147" mass="16259">MSIASEILQFVIENPGCTYRQVADAIPGLNVSTVNRCLSRFFADGRLARELRGSALAYYPIGGVEPESLSEENLRTLTGLENRAQQLEAKGLYFRAASVWLKAFDMAISNTDRSRYISRRAACLRNAGNSKAPEGRCYLAGRYVGEE</sequence>
<dbReference type="AlphaFoldDB" id="A0A3R9F5W4"/>
<dbReference type="RefSeq" id="WP_125292282.1">
    <property type="nucleotide sequence ID" value="NZ_RHWZ01000002.1"/>
</dbReference>
<dbReference type="InterPro" id="IPR036390">
    <property type="entry name" value="WH_DNA-bd_sf"/>
</dbReference>
<dbReference type="InterPro" id="IPR024684">
    <property type="entry name" value="Tscrpt_act_PerC/SfV_Orf40"/>
</dbReference>
<evidence type="ECO:0000313" key="2">
    <source>
        <dbReference type="Proteomes" id="UP000275331"/>
    </source>
</evidence>
<gene>
    <name evidence="1" type="ORF">EGT71_01560</name>
</gene>
<dbReference type="Proteomes" id="UP000275331">
    <property type="component" value="Unassembled WGS sequence"/>
</dbReference>
<dbReference type="EMBL" id="RHXB01000001">
    <property type="protein sequence ID" value="RSE29234.1"/>
    <property type="molecule type" value="Genomic_DNA"/>
</dbReference>
<comment type="caution">
    <text evidence="1">The sequence shown here is derived from an EMBL/GenBank/DDBJ whole genome shotgun (WGS) entry which is preliminary data.</text>
</comment>